<dbReference type="Pfam" id="PF17289">
    <property type="entry name" value="Terminase_6C"/>
    <property type="match status" value="1"/>
</dbReference>
<dbReference type="Pfam" id="PF03237">
    <property type="entry name" value="Terminase_6N"/>
    <property type="match status" value="1"/>
</dbReference>
<organism evidence="3 4">
    <name type="scientific">Asticcacaulis machinosus</name>
    <dbReference type="NCBI Taxonomy" id="2984211"/>
    <lineage>
        <taxon>Bacteria</taxon>
        <taxon>Pseudomonadati</taxon>
        <taxon>Pseudomonadota</taxon>
        <taxon>Alphaproteobacteria</taxon>
        <taxon>Caulobacterales</taxon>
        <taxon>Caulobacteraceae</taxon>
        <taxon>Asticcacaulis</taxon>
    </lineage>
</organism>
<keyword evidence="1" id="KW-1188">Viral release from host cell</keyword>
<evidence type="ECO:0000259" key="2">
    <source>
        <dbReference type="Pfam" id="PF17289"/>
    </source>
</evidence>
<protein>
    <submittedName>
        <fullName evidence="3">Terminase family protein</fullName>
    </submittedName>
</protein>
<evidence type="ECO:0000313" key="3">
    <source>
        <dbReference type="EMBL" id="MDC7677241.1"/>
    </source>
</evidence>
<dbReference type="RefSeq" id="WP_272745567.1">
    <property type="nucleotide sequence ID" value="NZ_JAQQKV010000003.1"/>
</dbReference>
<sequence length="428" mass="46404">MNANSIALLTPQARQAWLNSLTIEQFRRLHKTWAFWARPVQLAPEGDWTTWLFLGGRGAGKTRAGAEWLSALATKRARLALIGATLHDVREVMIEGPSGLMAIAADDMRPVFEPSRRRVKWPNGAIAYTFSAEEPERLRGPQFHHAWADEFCAWRQPAETLAMLRMGLRLGDAPRLCVTTTPKPIRALKTLMAEAGVEVARSATAENKAGLSEDFLSGLLAIYGGTRLAAQELEGAIVDSDDHALWRAEDIARCYGAKPPQFDSVVVAVDPPVSDHGDACGIVVAGRRDGRGYVLEDGTVEKPSPLGWAQKVVEMVAEHGADRVVAEGNQGGDMVRTLLATAGCDVPIEIVHARVGKRARAEPVAALYEQGRVTHCGAGRFLKLEEEMMAMGRGEGGSAKSPDRADALVWALTALLITGRAEPRLSRL</sequence>
<dbReference type="Gene3D" id="3.30.420.240">
    <property type="match status" value="1"/>
</dbReference>
<evidence type="ECO:0000256" key="1">
    <source>
        <dbReference type="ARBA" id="ARBA00022612"/>
    </source>
</evidence>
<dbReference type="InterPro" id="IPR035421">
    <property type="entry name" value="Terminase_6C"/>
</dbReference>
<feature type="domain" description="Terminase large subunit gp17-like C-terminal" evidence="2">
    <location>
        <begin position="268"/>
        <end position="413"/>
    </location>
</feature>
<keyword evidence="4" id="KW-1185">Reference proteome</keyword>
<gene>
    <name evidence="3" type="ORF">PQU98_13940</name>
</gene>
<dbReference type="Proteomes" id="UP001218579">
    <property type="component" value="Unassembled WGS sequence"/>
</dbReference>
<evidence type="ECO:0000313" key="4">
    <source>
        <dbReference type="Proteomes" id="UP001218579"/>
    </source>
</evidence>
<dbReference type="Gene3D" id="3.40.50.300">
    <property type="entry name" value="P-loop containing nucleotide triphosphate hydrolases"/>
    <property type="match status" value="1"/>
</dbReference>
<proteinExistence type="predicted"/>
<dbReference type="InterPro" id="IPR027417">
    <property type="entry name" value="P-loop_NTPase"/>
</dbReference>
<comment type="caution">
    <text evidence="3">The sequence shown here is derived from an EMBL/GenBank/DDBJ whole genome shotgun (WGS) entry which is preliminary data.</text>
</comment>
<reference evidence="3 4" key="1">
    <citation type="submission" date="2023-01" db="EMBL/GenBank/DDBJ databases">
        <title>Novel species of the genus Asticcacaulis isolated from rivers.</title>
        <authorList>
            <person name="Lu H."/>
        </authorList>
    </citation>
    <scope>NUCLEOTIDE SEQUENCE [LARGE SCALE GENOMIC DNA]</scope>
    <source>
        <strain evidence="3 4">LKC15W</strain>
    </source>
</reference>
<dbReference type="EMBL" id="JAQQKV010000003">
    <property type="protein sequence ID" value="MDC7677241.1"/>
    <property type="molecule type" value="Genomic_DNA"/>
</dbReference>
<accession>A0ABT5HLX2</accession>
<name>A0ABT5HLX2_9CAUL</name>